<dbReference type="InterPro" id="IPR029058">
    <property type="entry name" value="AB_hydrolase_fold"/>
</dbReference>
<dbReference type="EMBL" id="CP036274">
    <property type="protein sequence ID" value="QDU28217.1"/>
    <property type="molecule type" value="Genomic_DNA"/>
</dbReference>
<evidence type="ECO:0000313" key="2">
    <source>
        <dbReference type="EMBL" id="QDU28217.1"/>
    </source>
</evidence>
<protein>
    <submittedName>
        <fullName evidence="2">Abhydrolase family protein</fullName>
    </submittedName>
</protein>
<dbReference type="RefSeq" id="WP_145090132.1">
    <property type="nucleotide sequence ID" value="NZ_CP036274.1"/>
</dbReference>
<keyword evidence="3" id="KW-1185">Reference proteome</keyword>
<dbReference type="AlphaFoldDB" id="A0A517YDA5"/>
<feature type="chain" id="PRO_5022143528" evidence="1">
    <location>
        <begin position="23"/>
        <end position="379"/>
    </location>
</feature>
<dbReference type="InterPro" id="IPR025890">
    <property type="entry name" value="Abhydrolase_bac"/>
</dbReference>
<dbReference type="Proteomes" id="UP000315017">
    <property type="component" value="Chromosome"/>
</dbReference>
<dbReference type="Gene3D" id="3.40.50.1820">
    <property type="entry name" value="alpha/beta hydrolase"/>
    <property type="match status" value="1"/>
</dbReference>
<evidence type="ECO:0000313" key="3">
    <source>
        <dbReference type="Proteomes" id="UP000315017"/>
    </source>
</evidence>
<dbReference type="OrthoDB" id="8183145at2"/>
<dbReference type="GO" id="GO:0016787">
    <property type="term" value="F:hydrolase activity"/>
    <property type="evidence" value="ECO:0007669"/>
    <property type="project" value="UniProtKB-KW"/>
</dbReference>
<organism evidence="2 3">
    <name type="scientific">Anatilimnocola aggregata</name>
    <dbReference type="NCBI Taxonomy" id="2528021"/>
    <lineage>
        <taxon>Bacteria</taxon>
        <taxon>Pseudomonadati</taxon>
        <taxon>Planctomycetota</taxon>
        <taxon>Planctomycetia</taxon>
        <taxon>Pirellulales</taxon>
        <taxon>Pirellulaceae</taxon>
        <taxon>Anatilimnocola</taxon>
    </lineage>
</organism>
<name>A0A517YDA5_9BACT</name>
<dbReference type="KEGG" id="aagg:ETAA8_33170"/>
<keyword evidence="1" id="KW-0732">Signal</keyword>
<dbReference type="PANTHER" id="PTHR47381:SF3">
    <property type="entry name" value="ALPHA_BETA-HYDROLASES SUPERFAMILY PROTEIN"/>
    <property type="match status" value="1"/>
</dbReference>
<gene>
    <name evidence="2" type="ORF">ETAA8_33170</name>
</gene>
<evidence type="ECO:0000256" key="1">
    <source>
        <dbReference type="SAM" id="SignalP"/>
    </source>
</evidence>
<keyword evidence="2" id="KW-0378">Hydrolase</keyword>
<dbReference type="Pfam" id="PF12715">
    <property type="entry name" value="Abhydrolase_7"/>
    <property type="match status" value="1"/>
</dbReference>
<dbReference type="PANTHER" id="PTHR47381">
    <property type="entry name" value="ALPHA/BETA-HYDROLASES SUPERFAMILY PROTEIN"/>
    <property type="match status" value="1"/>
</dbReference>
<dbReference type="SUPFAM" id="SSF53474">
    <property type="entry name" value="alpha/beta-Hydrolases"/>
    <property type="match status" value="1"/>
</dbReference>
<accession>A0A517YDA5</accession>
<feature type="signal peptide" evidence="1">
    <location>
        <begin position="1"/>
        <end position="22"/>
    </location>
</feature>
<reference evidence="2 3" key="1">
    <citation type="submission" date="2019-02" db="EMBL/GenBank/DDBJ databases">
        <title>Deep-cultivation of Planctomycetes and their phenomic and genomic characterization uncovers novel biology.</title>
        <authorList>
            <person name="Wiegand S."/>
            <person name="Jogler M."/>
            <person name="Boedeker C."/>
            <person name="Pinto D."/>
            <person name="Vollmers J."/>
            <person name="Rivas-Marin E."/>
            <person name="Kohn T."/>
            <person name="Peeters S.H."/>
            <person name="Heuer A."/>
            <person name="Rast P."/>
            <person name="Oberbeckmann S."/>
            <person name="Bunk B."/>
            <person name="Jeske O."/>
            <person name="Meyerdierks A."/>
            <person name="Storesund J.E."/>
            <person name="Kallscheuer N."/>
            <person name="Luecker S."/>
            <person name="Lage O.M."/>
            <person name="Pohl T."/>
            <person name="Merkel B.J."/>
            <person name="Hornburger P."/>
            <person name="Mueller R.-W."/>
            <person name="Bruemmer F."/>
            <person name="Labrenz M."/>
            <person name="Spormann A.M."/>
            <person name="Op den Camp H."/>
            <person name="Overmann J."/>
            <person name="Amann R."/>
            <person name="Jetten M.S.M."/>
            <person name="Mascher T."/>
            <person name="Medema M.H."/>
            <person name="Devos D.P."/>
            <person name="Kaster A.-K."/>
            <person name="Ovreas L."/>
            <person name="Rohde M."/>
            <person name="Galperin M.Y."/>
            <person name="Jogler C."/>
        </authorList>
    </citation>
    <scope>NUCLEOTIDE SEQUENCE [LARGE SCALE GENOMIC DNA]</scope>
    <source>
        <strain evidence="2 3">ETA_A8</strain>
    </source>
</reference>
<sequence length="379" mass="42210" precursor="true">MNAVRSLIAALVTLSVLVSAVAQERVVPQSAKGGKEQQGEAWAEVPELFKAIKLPGWQVPQDLKRWEETDRAQTKATLVECLGEMPKRPDPKQVKVISREDKGTFWLEKFEFHNGADMVVTGILAIPKNIKEPAPVVVGMHGHSGSKGEYIPNPENELSLGWMLVQKGFVVAAIDGYFNGERVGKGPGGAKLDAGAYPQELSLFKLHLWQGRCLWGMMIRDEQCLLDYLETRPEVDKSRIGVTGMSMGCTRAWWVSAVDDRVQAQVGVACFTRYTELIAHGNLRRHGIYYFVPGVFQHFDTEAIFALSAPKPNLQLSGDEDGGAPTDGVIVLEKKLGEIYKLYGKPENFRSVLYAKTGHEYLPEMRVEMVAWFTKHLKP</sequence>
<proteinExistence type="predicted"/>